<feature type="transmembrane region" description="Helical" evidence="1">
    <location>
        <begin position="51"/>
        <end position="72"/>
    </location>
</feature>
<name>E0U8W4_GLOV7</name>
<dbReference type="AlphaFoldDB" id="E0U8W4"/>
<feature type="transmembrane region" description="Helical" evidence="1">
    <location>
        <begin position="93"/>
        <end position="115"/>
    </location>
</feature>
<feature type="domain" description="DUF1206" evidence="2">
    <location>
        <begin position="10"/>
        <end position="74"/>
    </location>
</feature>
<feature type="transmembrane region" description="Helical" evidence="1">
    <location>
        <begin position="12"/>
        <end position="31"/>
    </location>
</feature>
<proteinExistence type="predicted"/>
<keyword evidence="1" id="KW-0812">Transmembrane</keyword>
<feature type="domain" description="DUF1206" evidence="2">
    <location>
        <begin position="191"/>
        <end position="259"/>
    </location>
</feature>
<reference evidence="4" key="1">
    <citation type="journal article" date="2011" name="MBio">
        <title>Novel metabolic attributes of the genus Cyanothece, comprising a group of unicellular nitrogen-fixing Cyanobacteria.</title>
        <authorList>
            <person name="Bandyopadhyay A."/>
            <person name="Elvitigala T."/>
            <person name="Welsh E."/>
            <person name="Stockel J."/>
            <person name="Liberton M."/>
            <person name="Min H."/>
            <person name="Sherman L.A."/>
            <person name="Pakrasi H.B."/>
        </authorList>
    </citation>
    <scope>NUCLEOTIDE SEQUENCE [LARGE SCALE GENOMIC DNA]</scope>
    <source>
        <strain evidence="4">PCC 7822</strain>
    </source>
</reference>
<protein>
    <recommendedName>
        <fullName evidence="2">DUF1206 domain-containing protein</fullName>
    </recommendedName>
</protein>
<evidence type="ECO:0000256" key="1">
    <source>
        <dbReference type="SAM" id="Phobius"/>
    </source>
</evidence>
<sequence>MLLEKLVRGGYLAKGIIYGLIGILAILAAFNSGGKTTDAKGVLNTIAGQPFGKFLLILLAIGLIGYALWRFLQVALDPEQENRDKKANSILHRLSYGLSGLIYAGLGIQAIRLVANAANQSSGNKRAVDTTARLLSQPYGQWLVGVIGAIIIGMGFYQFYRAYKAKFRYKLDLRPLRPQQQKWVIRIGQMGMSARGIVFMIIGFFLIQAARQYDPQQAKGLDGALQTLAQQPFGKVVLGLVALGLVAYGSYAIIQSRYRRIGVPLVSPHLRV</sequence>
<dbReference type="KEGG" id="cyj:Cyan7822_3023"/>
<dbReference type="HOGENOM" id="CLU_073530_0_0_3"/>
<evidence type="ECO:0000259" key="2">
    <source>
        <dbReference type="Pfam" id="PF06724"/>
    </source>
</evidence>
<gene>
    <name evidence="3" type="ordered locus">Cyan7822_3023</name>
</gene>
<dbReference type="Proteomes" id="UP000008206">
    <property type="component" value="Chromosome"/>
</dbReference>
<dbReference type="RefSeq" id="WP_013323071.1">
    <property type="nucleotide sequence ID" value="NC_014501.1"/>
</dbReference>
<feature type="domain" description="DUF1206" evidence="2">
    <location>
        <begin position="95"/>
        <end position="164"/>
    </location>
</feature>
<dbReference type="eggNOG" id="ENOG502Z854">
    <property type="taxonomic scope" value="Bacteria"/>
</dbReference>
<feature type="transmembrane region" description="Helical" evidence="1">
    <location>
        <begin position="196"/>
        <end position="213"/>
    </location>
</feature>
<evidence type="ECO:0000313" key="3">
    <source>
        <dbReference type="EMBL" id="ADN14978.1"/>
    </source>
</evidence>
<feature type="transmembrane region" description="Helical" evidence="1">
    <location>
        <begin position="139"/>
        <end position="160"/>
    </location>
</feature>
<organism evidence="3 4">
    <name type="scientific">Gloeothece verrucosa (strain PCC 7822)</name>
    <name type="common">Cyanothece sp. (strain PCC 7822)</name>
    <dbReference type="NCBI Taxonomy" id="497965"/>
    <lineage>
        <taxon>Bacteria</taxon>
        <taxon>Bacillati</taxon>
        <taxon>Cyanobacteriota</taxon>
        <taxon>Cyanophyceae</taxon>
        <taxon>Oscillatoriophycideae</taxon>
        <taxon>Chroococcales</taxon>
        <taxon>Aphanothecaceae</taxon>
        <taxon>Gloeothece</taxon>
        <taxon>Gloeothece verrucosa</taxon>
    </lineage>
</organism>
<dbReference type="STRING" id="497965.Cyan7822_3023"/>
<keyword evidence="4" id="KW-1185">Reference proteome</keyword>
<feature type="transmembrane region" description="Helical" evidence="1">
    <location>
        <begin position="233"/>
        <end position="254"/>
    </location>
</feature>
<dbReference type="InterPro" id="IPR009597">
    <property type="entry name" value="DUF1206"/>
</dbReference>
<accession>E0U8W4</accession>
<dbReference type="EMBL" id="CP002198">
    <property type="protein sequence ID" value="ADN14978.1"/>
    <property type="molecule type" value="Genomic_DNA"/>
</dbReference>
<evidence type="ECO:0000313" key="4">
    <source>
        <dbReference type="Proteomes" id="UP000008206"/>
    </source>
</evidence>
<dbReference type="Pfam" id="PF06724">
    <property type="entry name" value="DUF1206"/>
    <property type="match status" value="3"/>
</dbReference>
<dbReference type="OrthoDB" id="5702018at2"/>
<keyword evidence="1" id="KW-0472">Membrane</keyword>
<keyword evidence="1" id="KW-1133">Transmembrane helix</keyword>